<name>A6HLY3_RAT</name>
<evidence type="ECO:0000313" key="1">
    <source>
        <dbReference type="EMBL" id="EDL79034.1"/>
    </source>
</evidence>
<dbReference type="EMBL" id="CH473949">
    <property type="protein sequence ID" value="EDL79034.1"/>
    <property type="molecule type" value="Genomic_DNA"/>
</dbReference>
<sequence length="71" mass="8246">MTYRLRTLKTLKATLGFKNSAHGQYHQSQQRQRCDPSIHSCRTVPECITLAFFFLFFFFRSWGPNPGPCAC</sequence>
<dbReference type="AlphaFoldDB" id="A6HLY3"/>
<reference evidence="2" key="1">
    <citation type="submission" date="2005-09" db="EMBL/GenBank/DDBJ databases">
        <authorList>
            <person name="Mural R.J."/>
            <person name="Li P.W."/>
            <person name="Adams M.D."/>
            <person name="Amanatides P.G."/>
            <person name="Baden-Tillson H."/>
            <person name="Barnstead M."/>
            <person name="Chin S.H."/>
            <person name="Dew I."/>
            <person name="Evans C.A."/>
            <person name="Ferriera S."/>
            <person name="Flanigan M."/>
            <person name="Fosler C."/>
            <person name="Glodek A."/>
            <person name="Gu Z."/>
            <person name="Holt R.A."/>
            <person name="Jennings D."/>
            <person name="Kraft C.L."/>
            <person name="Lu F."/>
            <person name="Nguyen T."/>
            <person name="Nusskern D.R."/>
            <person name="Pfannkoch C.M."/>
            <person name="Sitter C."/>
            <person name="Sutton G.G."/>
            <person name="Venter J.C."/>
            <person name="Wang Z."/>
            <person name="Woodage T."/>
            <person name="Zheng X.H."/>
            <person name="Zhong F."/>
        </authorList>
    </citation>
    <scope>NUCLEOTIDE SEQUENCE [LARGE SCALE GENOMIC DNA]</scope>
    <source>
        <strain>BN</strain>
        <strain evidence="2">Sprague-Dawley</strain>
    </source>
</reference>
<protein>
    <submittedName>
        <fullName evidence="1">RCG26703</fullName>
    </submittedName>
</protein>
<accession>A6HLY3</accession>
<proteinExistence type="predicted"/>
<gene>
    <name evidence="1" type="ORF">rCG_26703</name>
</gene>
<organism evidence="1 2">
    <name type="scientific">Rattus norvegicus</name>
    <name type="common">Rat</name>
    <dbReference type="NCBI Taxonomy" id="10116"/>
    <lineage>
        <taxon>Eukaryota</taxon>
        <taxon>Metazoa</taxon>
        <taxon>Chordata</taxon>
        <taxon>Craniata</taxon>
        <taxon>Vertebrata</taxon>
        <taxon>Euteleostomi</taxon>
        <taxon>Mammalia</taxon>
        <taxon>Eutheria</taxon>
        <taxon>Euarchontoglires</taxon>
        <taxon>Glires</taxon>
        <taxon>Rodentia</taxon>
        <taxon>Myomorpha</taxon>
        <taxon>Muroidea</taxon>
        <taxon>Muridae</taxon>
        <taxon>Murinae</taxon>
        <taxon>Rattus</taxon>
    </lineage>
</organism>
<dbReference type="Proteomes" id="UP000234681">
    <property type="component" value="Chromosome 3"/>
</dbReference>
<evidence type="ECO:0000313" key="2">
    <source>
        <dbReference type="Proteomes" id="UP000234681"/>
    </source>
</evidence>